<accession>A0ABN7K1T5</accession>
<dbReference type="RefSeq" id="WP_142589713.1">
    <property type="nucleotide sequence ID" value="NZ_CABFWE030000014.1"/>
</dbReference>
<evidence type="ECO:0000313" key="2">
    <source>
        <dbReference type="Proteomes" id="UP000601041"/>
    </source>
</evidence>
<dbReference type="EMBL" id="CABFWE030000014">
    <property type="protein sequence ID" value="CAD7054399.1"/>
    <property type="molecule type" value="Genomic_DNA"/>
</dbReference>
<evidence type="ECO:0000313" key="1">
    <source>
        <dbReference type="EMBL" id="CAD7054399.1"/>
    </source>
</evidence>
<protein>
    <submittedName>
        <fullName evidence="1">Calcium-binding protein</fullName>
    </submittedName>
</protein>
<gene>
    <name evidence="1" type="ORF">RHAB21_00538</name>
</gene>
<sequence length="419" mass="45169">MYTENHDNNEVVYAGSAGDDMPSDARVKESFDLELVKVGLPSYVDHYSRGVQRHPQVVADNGTFIVAWTDDVLPQCEIGGPDIRAKKLASDASDLGEAAKVNTETIDHQRDPSLAVLTDGKVIIAWQDFSGRGGDPCSGAIKAQVFDPHGIKIGAEFLVNSTTEGRQSKVTLAPHSNGGFVATWLCESRGNLFVRAQSFDEHADRVGDEITVCSRAAPVRAKICALPDEGFAVLYKELAHTHGSPRGSTRLFVRHSEKGHLVETDILLSADASATGPLGLADLANGSLIAIWIESTGHKNIGSLMASIVDADGVFGEPIVVAEACDVRAQMSLARSGGNLLLLATAETVGELKTIRIIAFDTARGITRSDTVLHRTHAHSAFPAIATLPDNDHMVVWEVGETIGQEDWIWIKAQRFRYK</sequence>
<reference evidence="1 2" key="1">
    <citation type="submission" date="2020-11" db="EMBL/GenBank/DDBJ databases">
        <authorList>
            <person name="Lassalle F."/>
        </authorList>
    </citation>
    <scope>NUCLEOTIDE SEQUENCE [LARGE SCALE GENOMIC DNA]</scope>
    <source>
        <strain evidence="1 2">AB21</strain>
    </source>
</reference>
<name>A0ABN7K1T5_9HYPH</name>
<dbReference type="Proteomes" id="UP000601041">
    <property type="component" value="Unassembled WGS sequence"/>
</dbReference>
<organism evidence="1 2">
    <name type="scientific">Pseudorhizobium halotolerans</name>
    <dbReference type="NCBI Taxonomy" id="1233081"/>
    <lineage>
        <taxon>Bacteria</taxon>
        <taxon>Pseudomonadati</taxon>
        <taxon>Pseudomonadota</taxon>
        <taxon>Alphaproteobacteria</taxon>
        <taxon>Hyphomicrobiales</taxon>
        <taxon>Rhizobiaceae</taxon>
        <taxon>Rhizobium/Agrobacterium group</taxon>
        <taxon>Pseudorhizobium</taxon>
    </lineage>
</organism>
<keyword evidence="2" id="KW-1185">Reference proteome</keyword>
<proteinExistence type="predicted"/>
<comment type="caution">
    <text evidence="1">The sequence shown here is derived from an EMBL/GenBank/DDBJ whole genome shotgun (WGS) entry which is preliminary data.</text>
</comment>